<proteinExistence type="predicted"/>
<evidence type="ECO:0000256" key="1">
    <source>
        <dbReference type="SAM" id="MobiDB-lite"/>
    </source>
</evidence>
<reference evidence="2 3" key="1">
    <citation type="submission" date="2019-02" db="EMBL/GenBank/DDBJ databases">
        <title>Deep-cultivation of Planctomycetes and their phenomic and genomic characterization uncovers novel biology.</title>
        <authorList>
            <person name="Wiegand S."/>
            <person name="Jogler M."/>
            <person name="Boedeker C."/>
            <person name="Pinto D."/>
            <person name="Vollmers J."/>
            <person name="Rivas-Marin E."/>
            <person name="Kohn T."/>
            <person name="Peeters S.H."/>
            <person name="Heuer A."/>
            <person name="Rast P."/>
            <person name="Oberbeckmann S."/>
            <person name="Bunk B."/>
            <person name="Jeske O."/>
            <person name="Meyerdierks A."/>
            <person name="Storesund J.E."/>
            <person name="Kallscheuer N."/>
            <person name="Luecker S."/>
            <person name="Lage O.M."/>
            <person name="Pohl T."/>
            <person name="Merkel B.J."/>
            <person name="Hornburger P."/>
            <person name="Mueller R.-W."/>
            <person name="Bruemmer F."/>
            <person name="Labrenz M."/>
            <person name="Spormann A.M."/>
            <person name="Op den Camp H."/>
            <person name="Overmann J."/>
            <person name="Amann R."/>
            <person name="Jetten M.S.M."/>
            <person name="Mascher T."/>
            <person name="Medema M.H."/>
            <person name="Devos D.P."/>
            <person name="Kaster A.-K."/>
            <person name="Ovreas L."/>
            <person name="Rohde M."/>
            <person name="Galperin M.Y."/>
            <person name="Jogler C."/>
        </authorList>
    </citation>
    <scope>NUCLEOTIDE SEQUENCE [LARGE SCALE GENOMIC DNA]</scope>
    <source>
        <strain evidence="2 3">Poly30</strain>
    </source>
</reference>
<dbReference type="RefSeq" id="WP_145200131.1">
    <property type="nucleotide sequence ID" value="NZ_CP036434.1"/>
</dbReference>
<accession>A0A518EVG3</accession>
<dbReference type="EMBL" id="CP036434">
    <property type="protein sequence ID" value="QDV08085.1"/>
    <property type="molecule type" value="Genomic_DNA"/>
</dbReference>
<name>A0A518EVG3_9BACT</name>
<evidence type="ECO:0000313" key="2">
    <source>
        <dbReference type="EMBL" id="QDV08085.1"/>
    </source>
</evidence>
<dbReference type="Proteomes" id="UP000320390">
    <property type="component" value="Chromosome"/>
</dbReference>
<evidence type="ECO:0000313" key="3">
    <source>
        <dbReference type="Proteomes" id="UP000320390"/>
    </source>
</evidence>
<sequence>MIETEQALMALVRGVVALSEATRELAATGSADLVQLAALKAKTAEISASIAKLQPTDPEQFSIGEVPEPMATSASSRPSHSVSSLDDFFDDL</sequence>
<dbReference type="AlphaFoldDB" id="A0A518EVG3"/>
<feature type="compositionally biased region" description="Low complexity" evidence="1">
    <location>
        <begin position="73"/>
        <end position="86"/>
    </location>
</feature>
<organism evidence="2 3">
    <name type="scientific">Saltatorellus ferox</name>
    <dbReference type="NCBI Taxonomy" id="2528018"/>
    <lineage>
        <taxon>Bacteria</taxon>
        <taxon>Pseudomonadati</taxon>
        <taxon>Planctomycetota</taxon>
        <taxon>Planctomycetia</taxon>
        <taxon>Planctomycetia incertae sedis</taxon>
        <taxon>Saltatorellus</taxon>
    </lineage>
</organism>
<protein>
    <submittedName>
        <fullName evidence="2">Uncharacterized protein</fullName>
    </submittedName>
</protein>
<gene>
    <name evidence="2" type="ORF">Poly30_36210</name>
</gene>
<keyword evidence="3" id="KW-1185">Reference proteome</keyword>
<feature type="region of interest" description="Disordered" evidence="1">
    <location>
        <begin position="58"/>
        <end position="92"/>
    </location>
</feature>